<evidence type="ECO:0000256" key="4">
    <source>
        <dbReference type="ARBA" id="ARBA00022729"/>
    </source>
</evidence>
<comment type="function">
    <text evidence="8">Part of the outer membrane protein assembly complex, which is involved in assembly and insertion of beta-barrel proteins into the outer membrane.</text>
</comment>
<evidence type="ECO:0000256" key="3">
    <source>
        <dbReference type="ARBA" id="ARBA00022692"/>
    </source>
</evidence>
<keyword evidence="2 8" id="KW-1134">Transmembrane beta strand</keyword>
<feature type="domain" description="POTRA" evidence="10">
    <location>
        <begin position="29"/>
        <end position="96"/>
    </location>
</feature>
<dbReference type="AlphaFoldDB" id="A0A937HCN3"/>
<evidence type="ECO:0000256" key="5">
    <source>
        <dbReference type="ARBA" id="ARBA00022737"/>
    </source>
</evidence>
<dbReference type="InterPro" id="IPR039910">
    <property type="entry name" value="D15-like"/>
</dbReference>
<keyword evidence="5 8" id="KW-0677">Repeat</keyword>
<evidence type="ECO:0000256" key="2">
    <source>
        <dbReference type="ARBA" id="ARBA00022452"/>
    </source>
</evidence>
<dbReference type="NCBIfam" id="TIGR03303">
    <property type="entry name" value="OM_YaeT"/>
    <property type="match status" value="1"/>
</dbReference>
<dbReference type="Gene3D" id="3.10.20.310">
    <property type="entry name" value="membrane protein fhac"/>
    <property type="match status" value="5"/>
</dbReference>
<evidence type="ECO:0000256" key="9">
    <source>
        <dbReference type="NCBIfam" id="TIGR03303"/>
    </source>
</evidence>
<keyword evidence="4 8" id="KW-0732">Signal</keyword>
<dbReference type="PROSITE" id="PS51779">
    <property type="entry name" value="POTRA"/>
    <property type="match status" value="3"/>
</dbReference>
<dbReference type="PIRSF" id="PIRSF006076">
    <property type="entry name" value="OM_assembly_OMP85"/>
    <property type="match status" value="1"/>
</dbReference>
<name>A0A937HCN3_9PROT</name>
<dbReference type="GO" id="GO:0043165">
    <property type="term" value="P:Gram-negative-bacterium-type cell outer membrane assembly"/>
    <property type="evidence" value="ECO:0007669"/>
    <property type="project" value="UniProtKB-UniRule"/>
</dbReference>
<dbReference type="GO" id="GO:0009279">
    <property type="term" value="C:cell outer membrane"/>
    <property type="evidence" value="ECO:0007669"/>
    <property type="project" value="UniProtKB-SubCell"/>
</dbReference>
<sequence length="776" mass="87555">MTILRFQNCLSLLLLLGVLVVPARAEIGEPIEFIRVEGTQRVEEETVLAYMLVREGLTDEADLVDRSVKTLFSSGLFADVTIRREDKGLIVTVVENPIVNRVSFEGNSAISDENLSKEGILSARQIYTRAKVQDDVERQIELYRRSGRFAVRIEPKVIQLPQNRVDLIFEISEGPTTGIRAINFLGNRAFSDDELREVIFTRESRWWRLFSANDNYDPDRVAYDGELLRQHYLSKGFADFRVVSSNAELTRDGEAFFINFVLDEGEEFNFGEARISTSLDTLDIVRLEEQIVHQTGELYDRRAVDKTIDALTKVVGESGYAFANIRPAPRPNREARVVDVEYTIEEGPRVYVERININGNSRTRDDVIRRELRLAEGDAFNKVLLSRSERNVRGLNFFSGVEVTETPGSEEDQTIVDVNVREMPTGELSFGVGYSSAEDFTTQLALSERNFLGRGQRVRFNVALSNQVQRYNIGFTEPYFLGRDVSAGFSLFNTQTEYDFQQDLTVEERGIGFSLGFPLSEDGRLSLFANFVNDELIDTPNLGTSSDRSYNLDKQEFGYYYSIDKRDDFVNPTDGWNVSFGQDIAGPSGDVSYLRTRASANFFEEIAEGWVLHLRGTMGIINDYKGGSIRYSDRFFRGGRDFRGFERGGVGPREVFLNSNGEETYGSSLGANRYFIGTTQVSLPIGTSKESGIRANLFVDFGLLGETDELSSTPCTTNPPGSCEVIEDEMAFRATTGLSFAWSSPFGPVRFDFAEPLAKEDYDETRFFRFTIGTSF</sequence>
<evidence type="ECO:0000259" key="10">
    <source>
        <dbReference type="PROSITE" id="PS51779"/>
    </source>
</evidence>
<proteinExistence type="inferred from homology"/>
<comment type="subcellular location">
    <subcellularLocation>
        <location evidence="8">Cell outer membrane</location>
    </subcellularLocation>
    <subcellularLocation>
        <location evidence="1">Membrane</location>
    </subcellularLocation>
</comment>
<reference evidence="11" key="1">
    <citation type="submission" date="2020-10" db="EMBL/GenBank/DDBJ databases">
        <title>Microbiome of the Black Sea water column analyzed by genome centric metagenomics.</title>
        <authorList>
            <person name="Cabello-Yeves P.J."/>
            <person name="Callieri C."/>
            <person name="Picazo A."/>
            <person name="Mehrshad M."/>
            <person name="Haro-Moreno J.M."/>
            <person name="Roda-Garcia J."/>
            <person name="Dzembekova N."/>
            <person name="Slabakova V."/>
            <person name="Slabakova N."/>
            <person name="Moncheva S."/>
            <person name="Rodriguez-Valera F."/>
        </authorList>
    </citation>
    <scope>NUCLEOTIDE SEQUENCE</scope>
    <source>
        <strain evidence="11">BS307-5m-G5</strain>
    </source>
</reference>
<dbReference type="PANTHER" id="PTHR12815:SF23">
    <property type="entry name" value="OUTER MEMBRANE PROTEIN ASSEMBLY FACTOR BAMA"/>
    <property type="match status" value="1"/>
</dbReference>
<comment type="caution">
    <text evidence="11">The sequence shown here is derived from an EMBL/GenBank/DDBJ whole genome shotgun (WGS) entry which is preliminary data.</text>
</comment>
<dbReference type="InterPro" id="IPR034746">
    <property type="entry name" value="POTRA"/>
</dbReference>
<comment type="similarity">
    <text evidence="8">Belongs to the BamA family.</text>
</comment>
<evidence type="ECO:0000256" key="8">
    <source>
        <dbReference type="HAMAP-Rule" id="MF_01430"/>
    </source>
</evidence>
<accession>A0A937HCN3</accession>
<organism evidence="11 12">
    <name type="scientific">PS1 clade bacterium</name>
    <dbReference type="NCBI Taxonomy" id="2175152"/>
    <lineage>
        <taxon>Bacteria</taxon>
        <taxon>Pseudomonadati</taxon>
        <taxon>Pseudomonadota</taxon>
        <taxon>Alphaproteobacteria</taxon>
        <taxon>PS1 clade</taxon>
    </lineage>
</organism>
<dbReference type="HAMAP" id="MF_01430">
    <property type="entry name" value="OM_assembly_BamA"/>
    <property type="match status" value="1"/>
</dbReference>
<evidence type="ECO:0000313" key="12">
    <source>
        <dbReference type="Proteomes" id="UP000785783"/>
    </source>
</evidence>
<dbReference type="InterPro" id="IPR010827">
    <property type="entry name" value="BamA/TamA_POTRA"/>
</dbReference>
<evidence type="ECO:0000256" key="1">
    <source>
        <dbReference type="ARBA" id="ARBA00004370"/>
    </source>
</evidence>
<evidence type="ECO:0000256" key="6">
    <source>
        <dbReference type="ARBA" id="ARBA00023136"/>
    </source>
</evidence>
<dbReference type="InterPro" id="IPR000184">
    <property type="entry name" value="Bac_surfAg_D15"/>
</dbReference>
<feature type="domain" description="POTRA" evidence="10">
    <location>
        <begin position="97"/>
        <end position="174"/>
    </location>
</feature>
<protein>
    <recommendedName>
        <fullName evidence="8 9">Outer membrane protein assembly factor BamA</fullName>
    </recommendedName>
</protein>
<evidence type="ECO:0000313" key="11">
    <source>
        <dbReference type="EMBL" id="MBL6761600.1"/>
    </source>
</evidence>
<keyword evidence="3 8" id="KW-0812">Transmembrane</keyword>
<keyword evidence="7 8" id="KW-0998">Cell outer membrane</keyword>
<dbReference type="Pfam" id="PF01103">
    <property type="entry name" value="Omp85"/>
    <property type="match status" value="1"/>
</dbReference>
<gene>
    <name evidence="8 11" type="primary">bamA</name>
    <name evidence="11" type="ORF">ISQ19_02770</name>
</gene>
<evidence type="ECO:0000256" key="7">
    <source>
        <dbReference type="ARBA" id="ARBA00023237"/>
    </source>
</evidence>
<keyword evidence="6 8" id="KW-0472">Membrane</keyword>
<dbReference type="Proteomes" id="UP000785783">
    <property type="component" value="Unassembled WGS sequence"/>
</dbReference>
<dbReference type="Gene3D" id="2.40.160.50">
    <property type="entry name" value="membrane protein fhac: a member of the omp85/tpsb transporter family"/>
    <property type="match status" value="1"/>
</dbReference>
<dbReference type="Pfam" id="PF07244">
    <property type="entry name" value="POTRA"/>
    <property type="match status" value="4"/>
</dbReference>
<dbReference type="GO" id="GO:0051205">
    <property type="term" value="P:protein insertion into membrane"/>
    <property type="evidence" value="ECO:0007669"/>
    <property type="project" value="UniProtKB-UniRule"/>
</dbReference>
<comment type="subunit">
    <text evidence="8">Part of the Bam complex.</text>
</comment>
<dbReference type="InterPro" id="IPR023707">
    <property type="entry name" value="OM_assembly_BamA"/>
</dbReference>
<dbReference type="EMBL" id="JADHOK010000021">
    <property type="protein sequence ID" value="MBL6761600.1"/>
    <property type="molecule type" value="Genomic_DNA"/>
</dbReference>
<dbReference type="PANTHER" id="PTHR12815">
    <property type="entry name" value="SORTING AND ASSEMBLY MACHINERY SAMM50 PROTEIN FAMILY MEMBER"/>
    <property type="match status" value="1"/>
</dbReference>
<feature type="domain" description="POTRA" evidence="10">
    <location>
        <begin position="350"/>
        <end position="423"/>
    </location>
</feature>